<feature type="transmembrane region" description="Helical" evidence="1">
    <location>
        <begin position="28"/>
        <end position="53"/>
    </location>
</feature>
<dbReference type="Proteomes" id="UP000759131">
    <property type="component" value="Unassembled WGS sequence"/>
</dbReference>
<gene>
    <name evidence="2" type="ORF">OSB1V03_LOCUS19972</name>
</gene>
<evidence type="ECO:0000256" key="1">
    <source>
        <dbReference type="SAM" id="Phobius"/>
    </source>
</evidence>
<name>A0A7R9LPD9_9ACAR</name>
<organism evidence="2">
    <name type="scientific">Medioppia subpectinata</name>
    <dbReference type="NCBI Taxonomy" id="1979941"/>
    <lineage>
        <taxon>Eukaryota</taxon>
        <taxon>Metazoa</taxon>
        <taxon>Ecdysozoa</taxon>
        <taxon>Arthropoda</taxon>
        <taxon>Chelicerata</taxon>
        <taxon>Arachnida</taxon>
        <taxon>Acari</taxon>
        <taxon>Acariformes</taxon>
        <taxon>Sarcoptiformes</taxon>
        <taxon>Oribatida</taxon>
        <taxon>Brachypylina</taxon>
        <taxon>Oppioidea</taxon>
        <taxon>Oppiidae</taxon>
        <taxon>Medioppia</taxon>
    </lineage>
</organism>
<evidence type="ECO:0000313" key="3">
    <source>
        <dbReference type="Proteomes" id="UP000759131"/>
    </source>
</evidence>
<sequence>MARKWVSFPPIMSVSLAVVTQRLHFQQIIINIICIVIYNVLYKVTIVLSLFSIQVNRE</sequence>
<evidence type="ECO:0000313" key="2">
    <source>
        <dbReference type="EMBL" id="CAD7644264.1"/>
    </source>
</evidence>
<keyword evidence="3" id="KW-1185">Reference proteome</keyword>
<protein>
    <submittedName>
        <fullName evidence="2">Uncharacterized protein</fullName>
    </submittedName>
</protein>
<proteinExistence type="predicted"/>
<keyword evidence="1" id="KW-1133">Transmembrane helix</keyword>
<feature type="non-terminal residue" evidence="2">
    <location>
        <position position="58"/>
    </location>
</feature>
<dbReference type="EMBL" id="OC885571">
    <property type="protein sequence ID" value="CAD7644264.1"/>
    <property type="molecule type" value="Genomic_DNA"/>
</dbReference>
<keyword evidence="1" id="KW-0472">Membrane</keyword>
<keyword evidence="1" id="KW-0812">Transmembrane</keyword>
<reference evidence="2" key="1">
    <citation type="submission" date="2020-11" db="EMBL/GenBank/DDBJ databases">
        <authorList>
            <person name="Tran Van P."/>
        </authorList>
    </citation>
    <scope>NUCLEOTIDE SEQUENCE</scope>
</reference>
<dbReference type="EMBL" id="CAJPIZ010030996">
    <property type="protein sequence ID" value="CAG2120025.1"/>
    <property type="molecule type" value="Genomic_DNA"/>
</dbReference>
<dbReference type="AlphaFoldDB" id="A0A7R9LPD9"/>
<accession>A0A7R9LPD9</accession>